<keyword evidence="3" id="KW-1185">Reference proteome</keyword>
<evidence type="ECO:0000313" key="2">
    <source>
        <dbReference type="EMBL" id="MBB6096470.1"/>
    </source>
</evidence>
<accession>A0A841HW90</accession>
<feature type="chain" id="PRO_5032282619" evidence="1">
    <location>
        <begin position="27"/>
        <end position="241"/>
    </location>
</feature>
<feature type="signal peptide" evidence="1">
    <location>
        <begin position="1"/>
        <end position="26"/>
    </location>
</feature>
<comment type="caution">
    <text evidence="2">The sequence shown here is derived from an EMBL/GenBank/DDBJ whole genome shotgun (WGS) entry which is preliminary data.</text>
</comment>
<evidence type="ECO:0000256" key="1">
    <source>
        <dbReference type="SAM" id="SignalP"/>
    </source>
</evidence>
<protein>
    <submittedName>
        <fullName evidence="2">Uncharacterized protein</fullName>
    </submittedName>
</protein>
<name>A0A841HW90_9GAMM</name>
<dbReference type="RefSeq" id="WP_184335861.1">
    <property type="nucleotide sequence ID" value="NZ_JACHHZ010000008.1"/>
</dbReference>
<gene>
    <name evidence="2" type="ORF">HNQ60_005392</name>
</gene>
<proteinExistence type="predicted"/>
<organism evidence="2 3">
    <name type="scientific">Povalibacter uvarum</name>
    <dbReference type="NCBI Taxonomy" id="732238"/>
    <lineage>
        <taxon>Bacteria</taxon>
        <taxon>Pseudomonadati</taxon>
        <taxon>Pseudomonadota</taxon>
        <taxon>Gammaproteobacteria</taxon>
        <taxon>Steroidobacterales</taxon>
        <taxon>Steroidobacteraceae</taxon>
        <taxon>Povalibacter</taxon>
    </lineage>
</organism>
<reference evidence="2 3" key="1">
    <citation type="submission" date="2020-08" db="EMBL/GenBank/DDBJ databases">
        <title>Genomic Encyclopedia of Type Strains, Phase IV (KMG-IV): sequencing the most valuable type-strain genomes for metagenomic binning, comparative biology and taxonomic classification.</title>
        <authorList>
            <person name="Goeker M."/>
        </authorList>
    </citation>
    <scope>NUCLEOTIDE SEQUENCE [LARGE SCALE GENOMIC DNA]</scope>
    <source>
        <strain evidence="2 3">DSM 26723</strain>
    </source>
</reference>
<dbReference type="AlphaFoldDB" id="A0A841HW90"/>
<dbReference type="EMBL" id="JACHHZ010000008">
    <property type="protein sequence ID" value="MBB6096470.1"/>
    <property type="molecule type" value="Genomic_DNA"/>
</dbReference>
<evidence type="ECO:0000313" key="3">
    <source>
        <dbReference type="Proteomes" id="UP000588068"/>
    </source>
</evidence>
<keyword evidence="1" id="KW-0732">Signal</keyword>
<dbReference type="Proteomes" id="UP000588068">
    <property type="component" value="Unassembled WGS sequence"/>
</dbReference>
<sequence>MKIGKNKLLQAAVVVALAASSSLAMAASPDLSGFWELRADSKKVSPAALTEHGKKLTAAFRPKVEDGVIMTHASRWCQPLGTPFIMGDSAPLDIIQSKREIAITAEVQSSARHIYIDGRGHPPMESFDPTTNGHSIGKWENGVLVVDTVGFNDRGNPGVPGGGLRGETSHLVERYELLDGGKKLQVTFTWDDPQVFLKPHTYTFTYYKAPDDAYALEYFCDASDPERAKTAEEPEQIGTKQ</sequence>